<evidence type="ECO:0000313" key="5">
    <source>
        <dbReference type="EMBL" id="TKR88574.1"/>
    </source>
</evidence>
<dbReference type="OrthoDB" id="191686at2759"/>
<dbReference type="PANTHER" id="PTHR23055:SF171">
    <property type="entry name" value="EF-HAND DOMAIN-CONTAINING PROTEIN"/>
    <property type="match status" value="1"/>
</dbReference>
<dbReference type="InterPro" id="IPR011992">
    <property type="entry name" value="EF-hand-dom_pair"/>
</dbReference>
<keyword evidence="1" id="KW-0479">Metal-binding</keyword>
<dbReference type="Gene3D" id="1.10.238.10">
    <property type="entry name" value="EF-hand"/>
    <property type="match status" value="1"/>
</dbReference>
<dbReference type="EMBL" id="AZBU02000003">
    <property type="protein sequence ID" value="TKR88574.1"/>
    <property type="molecule type" value="Genomic_DNA"/>
</dbReference>
<gene>
    <name evidence="5" type="ORF">L596_012794</name>
</gene>
<dbReference type="AlphaFoldDB" id="A0A4U5NZ45"/>
<evidence type="ECO:0000256" key="2">
    <source>
        <dbReference type="ARBA" id="ARBA00022737"/>
    </source>
</evidence>
<dbReference type="STRING" id="34508.A0A4U5NZ45"/>
<evidence type="ECO:0000259" key="4">
    <source>
        <dbReference type="PROSITE" id="PS50222"/>
    </source>
</evidence>
<proteinExistence type="predicted"/>
<dbReference type="PROSITE" id="PS00018">
    <property type="entry name" value="EF_HAND_1"/>
    <property type="match status" value="1"/>
</dbReference>
<dbReference type="GO" id="GO:0005509">
    <property type="term" value="F:calcium ion binding"/>
    <property type="evidence" value="ECO:0007669"/>
    <property type="project" value="InterPro"/>
</dbReference>
<reference evidence="5 6" key="2">
    <citation type="journal article" date="2019" name="G3 (Bethesda)">
        <title>Hybrid Assembly of the Genome of the Entomopathogenic Nematode Steinernema carpocapsae Identifies the X-Chromosome.</title>
        <authorList>
            <person name="Serra L."/>
            <person name="Macchietto M."/>
            <person name="Macias-Munoz A."/>
            <person name="McGill C.J."/>
            <person name="Rodriguez I.M."/>
            <person name="Rodriguez B."/>
            <person name="Murad R."/>
            <person name="Mortazavi A."/>
        </authorList>
    </citation>
    <scope>NUCLEOTIDE SEQUENCE [LARGE SCALE GENOMIC DNA]</scope>
    <source>
        <strain evidence="5 6">ALL</strain>
    </source>
</reference>
<dbReference type="SUPFAM" id="SSF47473">
    <property type="entry name" value="EF-hand"/>
    <property type="match status" value="1"/>
</dbReference>
<sequence>MRRVTIHIPDGGNTRVATVVSRSPMPKARRYTEALIAIPGKVITAFKREPLEMALERLRFRFAATFHFNESIWCCNRRTEKVAETDFDMIADLMKVETGIKPPTIHEILANTHHRFSPRWIKYMYAKFKNECPSGRMTVPEFKKLFGAYVPNRVSDAYLERMFHAFTYDSTDKDTITFADLIECLSRLNDEDAQTKAAWTMRLMTRKHSDRIDYVEFSDFVSSVFNLTGRDERQRLATATSSSGSDESLQDPGTANQIAYRAAIVFKELDTDEDGYLNEQDLVRFFQKHDQLADGMSLIANSSASGSPMI</sequence>
<evidence type="ECO:0000256" key="1">
    <source>
        <dbReference type="ARBA" id="ARBA00022723"/>
    </source>
</evidence>
<reference evidence="5 6" key="1">
    <citation type="journal article" date="2015" name="Genome Biol.">
        <title>Comparative genomics of Steinernema reveals deeply conserved gene regulatory networks.</title>
        <authorList>
            <person name="Dillman A.R."/>
            <person name="Macchietto M."/>
            <person name="Porter C.F."/>
            <person name="Rogers A."/>
            <person name="Williams B."/>
            <person name="Antoshechkin I."/>
            <person name="Lee M.M."/>
            <person name="Goodwin Z."/>
            <person name="Lu X."/>
            <person name="Lewis E.E."/>
            <person name="Goodrich-Blair H."/>
            <person name="Stock S.P."/>
            <person name="Adams B.J."/>
            <person name="Sternberg P.W."/>
            <person name="Mortazavi A."/>
        </authorList>
    </citation>
    <scope>NUCLEOTIDE SEQUENCE [LARGE SCALE GENOMIC DNA]</scope>
    <source>
        <strain evidence="5 6">ALL</strain>
    </source>
</reference>
<dbReference type="InterPro" id="IPR002048">
    <property type="entry name" value="EF_hand_dom"/>
</dbReference>
<keyword evidence="2" id="KW-0677">Repeat</keyword>
<feature type="domain" description="EF-hand" evidence="4">
    <location>
        <begin position="265"/>
        <end position="292"/>
    </location>
</feature>
<evidence type="ECO:0000313" key="6">
    <source>
        <dbReference type="Proteomes" id="UP000298663"/>
    </source>
</evidence>
<dbReference type="PROSITE" id="PS50222">
    <property type="entry name" value="EF_HAND_2"/>
    <property type="match status" value="1"/>
</dbReference>
<keyword evidence="3" id="KW-0106">Calcium</keyword>
<evidence type="ECO:0000256" key="3">
    <source>
        <dbReference type="ARBA" id="ARBA00022837"/>
    </source>
</evidence>
<name>A0A4U5NZ45_STECR</name>
<protein>
    <recommendedName>
        <fullName evidence="4">EF-hand domain-containing protein</fullName>
    </recommendedName>
</protein>
<dbReference type="InterPro" id="IPR028846">
    <property type="entry name" value="Recoverin"/>
</dbReference>
<comment type="caution">
    <text evidence="5">The sequence shown here is derived from an EMBL/GenBank/DDBJ whole genome shotgun (WGS) entry which is preliminary data.</text>
</comment>
<dbReference type="Proteomes" id="UP000298663">
    <property type="component" value="Unassembled WGS sequence"/>
</dbReference>
<keyword evidence="6" id="KW-1185">Reference proteome</keyword>
<organism evidence="5 6">
    <name type="scientific">Steinernema carpocapsae</name>
    <name type="common">Entomopathogenic nematode</name>
    <dbReference type="NCBI Taxonomy" id="34508"/>
    <lineage>
        <taxon>Eukaryota</taxon>
        <taxon>Metazoa</taxon>
        <taxon>Ecdysozoa</taxon>
        <taxon>Nematoda</taxon>
        <taxon>Chromadorea</taxon>
        <taxon>Rhabditida</taxon>
        <taxon>Tylenchina</taxon>
        <taxon>Panagrolaimomorpha</taxon>
        <taxon>Strongyloidoidea</taxon>
        <taxon>Steinernematidae</taxon>
        <taxon>Steinernema</taxon>
    </lineage>
</organism>
<accession>A0A4U5NZ45</accession>
<dbReference type="PANTHER" id="PTHR23055">
    <property type="entry name" value="CALCIUM BINDING PROTEINS"/>
    <property type="match status" value="1"/>
</dbReference>
<dbReference type="InterPro" id="IPR018247">
    <property type="entry name" value="EF_Hand_1_Ca_BS"/>
</dbReference>